<dbReference type="InterPro" id="IPR000515">
    <property type="entry name" value="MetI-like"/>
</dbReference>
<dbReference type="SUPFAM" id="SSF161098">
    <property type="entry name" value="MetI-like"/>
    <property type="match status" value="1"/>
</dbReference>
<sequence length="311" mass="35701">MQQSYALKRNKMLTFIKLKQYWFLYLLFVPSALYYVSFQIYPIVIQLVLSFKNYRILGGIWGSPWVGFDNFHAIFSNDEFYTALRNTVIISLLRLAFGFFPPILLAIFLFDLRSNLLRRISQTILYIPHFFSMVIVYGVVFAMFSNLGFINHLIEAMGGNTINFLMSPGWFRPLLVGSGIWKEIGWGTIIYLAGLSAVNPALYEAAKIDGAGPWSRIWHITLPELRPLIIFLLTLSIGNVLYAGFEQIVLFYNPATYSVGDVVDTWVYRQGLQQLQYSLASAAQMFQSFFGLILILFANKLSRKYVGYGIW</sequence>
<dbReference type="RefSeq" id="WP_378128931.1">
    <property type="nucleotide sequence ID" value="NZ_JBHSMI010000002.1"/>
</dbReference>
<feature type="transmembrane region" description="Helical" evidence="7">
    <location>
        <begin position="88"/>
        <end position="112"/>
    </location>
</feature>
<dbReference type="InterPro" id="IPR050809">
    <property type="entry name" value="UgpAE/MalFG_permease"/>
</dbReference>
<keyword evidence="2 7" id="KW-0813">Transport</keyword>
<dbReference type="EMBL" id="JBHSMI010000002">
    <property type="protein sequence ID" value="MFC5401408.1"/>
    <property type="molecule type" value="Genomic_DNA"/>
</dbReference>
<keyword evidence="4 7" id="KW-0812">Transmembrane</keyword>
<reference evidence="10" key="1">
    <citation type="journal article" date="2019" name="Int. J. Syst. Evol. Microbiol.">
        <title>The Global Catalogue of Microorganisms (GCM) 10K type strain sequencing project: providing services to taxonomists for standard genome sequencing and annotation.</title>
        <authorList>
            <consortium name="The Broad Institute Genomics Platform"/>
            <consortium name="The Broad Institute Genome Sequencing Center for Infectious Disease"/>
            <person name="Wu L."/>
            <person name="Ma J."/>
        </authorList>
    </citation>
    <scope>NUCLEOTIDE SEQUENCE [LARGE SCALE GENOMIC DNA]</scope>
    <source>
        <strain evidence="10">CGMCC 1.18575</strain>
    </source>
</reference>
<dbReference type="Pfam" id="PF00528">
    <property type="entry name" value="BPD_transp_1"/>
    <property type="match status" value="1"/>
</dbReference>
<gene>
    <name evidence="9" type="ORF">ACFPOF_01560</name>
</gene>
<dbReference type="PANTHER" id="PTHR43227:SF11">
    <property type="entry name" value="BLL4140 PROTEIN"/>
    <property type="match status" value="1"/>
</dbReference>
<comment type="caution">
    <text evidence="9">The sequence shown here is derived from an EMBL/GenBank/DDBJ whole genome shotgun (WGS) entry which is preliminary data.</text>
</comment>
<feature type="domain" description="ABC transmembrane type-1" evidence="8">
    <location>
        <begin position="84"/>
        <end position="298"/>
    </location>
</feature>
<evidence type="ECO:0000256" key="2">
    <source>
        <dbReference type="ARBA" id="ARBA00022448"/>
    </source>
</evidence>
<dbReference type="Gene3D" id="1.10.3720.10">
    <property type="entry name" value="MetI-like"/>
    <property type="match status" value="1"/>
</dbReference>
<feature type="transmembrane region" description="Helical" evidence="7">
    <location>
        <begin position="227"/>
        <end position="245"/>
    </location>
</feature>
<keyword evidence="3" id="KW-1003">Cell membrane</keyword>
<evidence type="ECO:0000313" key="10">
    <source>
        <dbReference type="Proteomes" id="UP001596113"/>
    </source>
</evidence>
<proteinExistence type="inferred from homology"/>
<evidence type="ECO:0000313" key="9">
    <source>
        <dbReference type="EMBL" id="MFC5401408.1"/>
    </source>
</evidence>
<protein>
    <submittedName>
        <fullName evidence="9">ABC transporter permease</fullName>
    </submittedName>
</protein>
<evidence type="ECO:0000256" key="3">
    <source>
        <dbReference type="ARBA" id="ARBA00022475"/>
    </source>
</evidence>
<keyword evidence="6 7" id="KW-0472">Membrane</keyword>
<dbReference type="InterPro" id="IPR035906">
    <property type="entry name" value="MetI-like_sf"/>
</dbReference>
<feature type="transmembrane region" description="Helical" evidence="7">
    <location>
        <begin position="124"/>
        <end position="144"/>
    </location>
</feature>
<feature type="transmembrane region" description="Helical" evidence="7">
    <location>
        <begin position="184"/>
        <end position="206"/>
    </location>
</feature>
<evidence type="ECO:0000256" key="7">
    <source>
        <dbReference type="RuleBase" id="RU363032"/>
    </source>
</evidence>
<evidence type="ECO:0000256" key="5">
    <source>
        <dbReference type="ARBA" id="ARBA00022989"/>
    </source>
</evidence>
<dbReference type="PANTHER" id="PTHR43227">
    <property type="entry name" value="BLL4140 PROTEIN"/>
    <property type="match status" value="1"/>
</dbReference>
<evidence type="ECO:0000259" key="8">
    <source>
        <dbReference type="PROSITE" id="PS50928"/>
    </source>
</evidence>
<dbReference type="PROSITE" id="PS50928">
    <property type="entry name" value="ABC_TM1"/>
    <property type="match status" value="1"/>
</dbReference>
<evidence type="ECO:0000256" key="4">
    <source>
        <dbReference type="ARBA" id="ARBA00022692"/>
    </source>
</evidence>
<keyword evidence="5 7" id="KW-1133">Transmembrane helix</keyword>
<evidence type="ECO:0000256" key="1">
    <source>
        <dbReference type="ARBA" id="ARBA00004651"/>
    </source>
</evidence>
<dbReference type="Proteomes" id="UP001596113">
    <property type="component" value="Unassembled WGS sequence"/>
</dbReference>
<name>A0ABW0HLK2_9BACL</name>
<feature type="transmembrane region" description="Helical" evidence="7">
    <location>
        <begin position="277"/>
        <end position="298"/>
    </location>
</feature>
<comment type="similarity">
    <text evidence="7">Belongs to the binding-protein-dependent transport system permease family.</text>
</comment>
<keyword evidence="10" id="KW-1185">Reference proteome</keyword>
<organism evidence="9 10">
    <name type="scientific">Cohnella soli</name>
    <dbReference type="NCBI Taxonomy" id="425005"/>
    <lineage>
        <taxon>Bacteria</taxon>
        <taxon>Bacillati</taxon>
        <taxon>Bacillota</taxon>
        <taxon>Bacilli</taxon>
        <taxon>Bacillales</taxon>
        <taxon>Paenibacillaceae</taxon>
        <taxon>Cohnella</taxon>
    </lineage>
</organism>
<dbReference type="CDD" id="cd06261">
    <property type="entry name" value="TM_PBP2"/>
    <property type="match status" value="1"/>
</dbReference>
<accession>A0ABW0HLK2</accession>
<feature type="transmembrane region" description="Helical" evidence="7">
    <location>
        <begin position="21"/>
        <end position="44"/>
    </location>
</feature>
<comment type="subcellular location">
    <subcellularLocation>
        <location evidence="1 7">Cell membrane</location>
        <topology evidence="1 7">Multi-pass membrane protein</topology>
    </subcellularLocation>
</comment>
<evidence type="ECO:0000256" key="6">
    <source>
        <dbReference type="ARBA" id="ARBA00023136"/>
    </source>
</evidence>